<reference evidence="2 3" key="1">
    <citation type="journal article" date="2018" name="PLoS Genet.">
        <title>Population sequencing reveals clonal diversity and ancestral inbreeding in the grapevine cultivar Chardonnay.</title>
        <authorList>
            <person name="Roach M.J."/>
            <person name="Johnson D.L."/>
            <person name="Bohlmann J."/>
            <person name="van Vuuren H.J."/>
            <person name="Jones S.J."/>
            <person name="Pretorius I.S."/>
            <person name="Schmidt S.A."/>
            <person name="Borneman A.R."/>
        </authorList>
    </citation>
    <scope>NUCLEOTIDE SEQUENCE [LARGE SCALE GENOMIC DNA]</scope>
    <source>
        <strain evidence="3">cv. Chardonnay</strain>
        <tissue evidence="2">Leaf</tissue>
    </source>
</reference>
<dbReference type="EMBL" id="QGNW01001369">
    <property type="protein sequence ID" value="RVW43686.1"/>
    <property type="molecule type" value="Genomic_DNA"/>
</dbReference>
<accession>A0A438E7E6</accession>
<evidence type="ECO:0000313" key="2">
    <source>
        <dbReference type="EMBL" id="RVW43686.1"/>
    </source>
</evidence>
<dbReference type="InterPro" id="IPR052343">
    <property type="entry name" value="Retrotransposon-Effector_Assoc"/>
</dbReference>
<dbReference type="AlphaFoldDB" id="A0A438E7E6"/>
<name>A0A438E7E6_VITVI</name>
<dbReference type="PANTHER" id="PTHR46890:SF50">
    <property type="entry name" value="RNA-DIRECTED DNA POLYMERASE, EUKARYOTA, REVERSE TRANSCRIPTASE ZINC-BINDING DOMAIN PROTEIN-RELATED"/>
    <property type="match status" value="1"/>
</dbReference>
<evidence type="ECO:0000313" key="3">
    <source>
        <dbReference type="Proteomes" id="UP000288805"/>
    </source>
</evidence>
<feature type="domain" description="Reverse transcriptase" evidence="1">
    <location>
        <begin position="261"/>
        <end position="423"/>
    </location>
</feature>
<gene>
    <name evidence="2" type="primary">YTX2_554</name>
    <name evidence="2" type="ORF">CK203_080457</name>
</gene>
<dbReference type="PANTHER" id="PTHR46890">
    <property type="entry name" value="NON-LTR RETROLELEMENT REVERSE TRANSCRIPTASE-LIKE PROTEIN-RELATED"/>
    <property type="match status" value="1"/>
</dbReference>
<dbReference type="Pfam" id="PF00078">
    <property type="entry name" value="RVT_1"/>
    <property type="match status" value="1"/>
</dbReference>
<organism evidence="2 3">
    <name type="scientific">Vitis vinifera</name>
    <name type="common">Grape</name>
    <dbReference type="NCBI Taxonomy" id="29760"/>
    <lineage>
        <taxon>Eukaryota</taxon>
        <taxon>Viridiplantae</taxon>
        <taxon>Streptophyta</taxon>
        <taxon>Embryophyta</taxon>
        <taxon>Tracheophyta</taxon>
        <taxon>Spermatophyta</taxon>
        <taxon>Magnoliopsida</taxon>
        <taxon>eudicotyledons</taxon>
        <taxon>Gunneridae</taxon>
        <taxon>Pentapetalae</taxon>
        <taxon>rosids</taxon>
        <taxon>Vitales</taxon>
        <taxon>Vitaceae</taxon>
        <taxon>Viteae</taxon>
        <taxon>Vitis</taxon>
    </lineage>
</organism>
<dbReference type="InterPro" id="IPR000477">
    <property type="entry name" value="RT_dom"/>
</dbReference>
<protein>
    <submittedName>
        <fullName evidence="2">Transposon TX1 uncharacterized 149 kDa protein</fullName>
    </submittedName>
</protein>
<comment type="caution">
    <text evidence="2">The sequence shown here is derived from an EMBL/GenBank/DDBJ whole genome shotgun (WGS) entry which is preliminary data.</text>
</comment>
<sequence>MVVEIDWQIVKLFDLSKARVRISMKKHIVLPTLIEVKDGGWVFTVSVIVVGAEDKLRVRGMAESTWGRIESLLDRVLNSSQGVTENHEGEETFKGMCDKGDYEEFGCFAHCGSSIWVFPSSLVTNAKGWSSKGACGLLVEENKELVCLNQVPKGFNSLKNLPSLPSEPPNLITDCLVGAKFPLREGNFSLELSTQRALGKRELEQLLLREEIGIRRSDGFTIALFQECWDVIKDNLVRVFAVFHRSRIFNQSTNATFIALVPKKSQVEKVSDFRLISLITCLFKIITKVLSRRLRGVLYEIIHTTQGAFVQGRQIFDAVLIANETVDEKKHLGEEGVVFKIDFKQAYDYADWDFLNHVFEKKGFSPRWKTWMKGCLSLVSFAVLVNENAKGWVKTSRGLRQEDPPSTFPFATVAGVLSRMMSRAKERSLLECFSVGRNRTRVSYL</sequence>
<evidence type="ECO:0000259" key="1">
    <source>
        <dbReference type="Pfam" id="PF00078"/>
    </source>
</evidence>
<dbReference type="Proteomes" id="UP000288805">
    <property type="component" value="Unassembled WGS sequence"/>
</dbReference>
<proteinExistence type="predicted"/>